<name>A0A919S0N3_9CLOT</name>
<feature type="transmembrane region" description="Helical" evidence="5">
    <location>
        <begin position="53"/>
        <end position="73"/>
    </location>
</feature>
<dbReference type="PANTHER" id="PTHR30224:SF4">
    <property type="entry name" value="ELECTRON TRANSPORT PROTEIN YCCM-RELATED"/>
    <property type="match status" value="1"/>
</dbReference>
<keyword evidence="2" id="KW-1003">Cell membrane</keyword>
<keyword evidence="3 5" id="KW-0472">Membrane</keyword>
<dbReference type="SUPFAM" id="SSF54862">
    <property type="entry name" value="4Fe-4S ferredoxins"/>
    <property type="match status" value="1"/>
</dbReference>
<dbReference type="SMART" id="SM00900">
    <property type="entry name" value="FMN_bind"/>
    <property type="match status" value="8"/>
</dbReference>
<feature type="domain" description="4Fe-4S ferredoxin-type" evidence="6">
    <location>
        <begin position="228"/>
        <end position="257"/>
    </location>
</feature>
<evidence type="ECO:0000256" key="2">
    <source>
        <dbReference type="ARBA" id="ARBA00022475"/>
    </source>
</evidence>
<comment type="subcellular location">
    <subcellularLocation>
        <location evidence="1">Cell membrane</location>
    </subcellularLocation>
</comment>
<proteinExistence type="predicted"/>
<feature type="transmembrane region" description="Helical" evidence="5">
    <location>
        <begin position="20"/>
        <end position="41"/>
    </location>
</feature>
<dbReference type="Pfam" id="PF04205">
    <property type="entry name" value="FMN_bind"/>
    <property type="match status" value="8"/>
</dbReference>
<dbReference type="Proteomes" id="UP000679179">
    <property type="component" value="Unassembled WGS sequence"/>
</dbReference>
<feature type="transmembrane region" description="Helical" evidence="5">
    <location>
        <begin position="156"/>
        <end position="177"/>
    </location>
</feature>
<feature type="transmembrane region" description="Helical" evidence="5">
    <location>
        <begin position="117"/>
        <end position="136"/>
    </location>
</feature>
<dbReference type="RefSeq" id="WP_212903173.1">
    <property type="nucleotide sequence ID" value="NZ_BOPZ01000006.1"/>
</dbReference>
<dbReference type="Pfam" id="PF12801">
    <property type="entry name" value="Fer4_5"/>
    <property type="match status" value="2"/>
</dbReference>
<keyword evidence="5" id="KW-1133">Transmembrane helix</keyword>
<dbReference type="PROSITE" id="PS51379">
    <property type="entry name" value="4FE4S_FER_2"/>
    <property type="match status" value="1"/>
</dbReference>
<feature type="compositionally biased region" description="Low complexity" evidence="4">
    <location>
        <begin position="785"/>
        <end position="801"/>
    </location>
</feature>
<evidence type="ECO:0000256" key="5">
    <source>
        <dbReference type="SAM" id="Phobius"/>
    </source>
</evidence>
<evidence type="ECO:0000256" key="1">
    <source>
        <dbReference type="ARBA" id="ARBA00004236"/>
    </source>
</evidence>
<dbReference type="Gene3D" id="3.90.1010.20">
    <property type="match status" value="8"/>
</dbReference>
<keyword evidence="8" id="KW-1185">Reference proteome</keyword>
<feature type="region of interest" description="Disordered" evidence="4">
    <location>
        <begin position="652"/>
        <end position="689"/>
    </location>
</feature>
<dbReference type="InterPro" id="IPR052378">
    <property type="entry name" value="NosR_regulator"/>
</dbReference>
<feature type="compositionally biased region" description="Low complexity" evidence="4">
    <location>
        <begin position="652"/>
        <end position="685"/>
    </location>
</feature>
<dbReference type="EMBL" id="BOPZ01000006">
    <property type="protein sequence ID" value="GIM28448.1"/>
    <property type="molecule type" value="Genomic_DNA"/>
</dbReference>
<keyword evidence="5" id="KW-0812">Transmembrane</keyword>
<feature type="transmembrane region" description="Helical" evidence="5">
    <location>
        <begin position="264"/>
        <end position="281"/>
    </location>
</feature>
<evidence type="ECO:0000256" key="3">
    <source>
        <dbReference type="ARBA" id="ARBA00023136"/>
    </source>
</evidence>
<evidence type="ECO:0000313" key="8">
    <source>
        <dbReference type="Proteomes" id="UP000679179"/>
    </source>
</evidence>
<comment type="caution">
    <text evidence="7">The sequence shown here is derived from an EMBL/GenBank/DDBJ whole genome shotgun (WGS) entry which is preliminary data.</text>
</comment>
<feature type="compositionally biased region" description="Polar residues" evidence="4">
    <location>
        <begin position="400"/>
        <end position="423"/>
    </location>
</feature>
<feature type="region of interest" description="Disordered" evidence="4">
    <location>
        <begin position="393"/>
        <end position="423"/>
    </location>
</feature>
<feature type="transmembrane region" description="Helical" evidence="5">
    <location>
        <begin position="79"/>
        <end position="96"/>
    </location>
</feature>
<feature type="region of interest" description="Disordered" evidence="4">
    <location>
        <begin position="782"/>
        <end position="807"/>
    </location>
</feature>
<dbReference type="InterPro" id="IPR007329">
    <property type="entry name" value="FMN-bd"/>
</dbReference>
<gene>
    <name evidence="7" type="ORF">CPJCM30710_11140</name>
</gene>
<protein>
    <recommendedName>
        <fullName evidence="6">4Fe-4S ferredoxin-type domain-containing protein</fullName>
    </recommendedName>
</protein>
<organism evidence="7 8">
    <name type="scientific">Clostridium polyendosporum</name>
    <dbReference type="NCBI Taxonomy" id="69208"/>
    <lineage>
        <taxon>Bacteria</taxon>
        <taxon>Bacillati</taxon>
        <taxon>Bacillota</taxon>
        <taxon>Clostridia</taxon>
        <taxon>Eubacteriales</taxon>
        <taxon>Clostridiaceae</taxon>
        <taxon>Clostridium</taxon>
    </lineage>
</organism>
<dbReference type="PANTHER" id="PTHR30224">
    <property type="entry name" value="ELECTRON TRANSPORT PROTEIN"/>
    <property type="match status" value="1"/>
</dbReference>
<evidence type="ECO:0000256" key="4">
    <source>
        <dbReference type="SAM" id="MobiDB-lite"/>
    </source>
</evidence>
<dbReference type="AlphaFoldDB" id="A0A919S0N3"/>
<sequence length="1203" mass="129271">MNKKLATLKKKLSLLKISRFIVQLISLYFFSGLFTLAFTGFRSIYLGLARENFSIANSFTFLIAFAAVVILSLLIGRFFCGWLCAFGTFNDLVYLVSRKVFKKKIRISPAVDEKLKYIKYIVLFGIIIFMWSMNLSPERSIDPWDAFAQLPQFKTMVPEIPIAFIVLALITIGAIFIERFFCRYLCPLGAIQAILSKFKIISIYKPSEHCGKCQMCTRNCPMGINLSKVEVVESGECIACFKCVDTCHRSNPSVVVFKKLNLKWYYSSAIAIIIFSFVLWGSKFVKPESKIGSKISSAQISKVDETIFNDGVYTGVGTGFRPNLKVEIKISKGRISDIQIVSHEETKGYYEQAFDVVPKEIIAAQSTDVDTVSGATKSSNGIKAAVQDALNKARKDKSKNQVVDNNQSQENSGAAQAESTSVDVSMDKNAKFKDGTYTGVGTGYQPGLKVSVTIKDGKIADIQILSNNETPGFREKAFSIVPKEIIAAQSTSVDAVSGATFSSRGIMAAVKNALQKALISGELPVDQTTPAASTAANNSSVDVSNVVANLPVYNGKGLYKDGVYTGTGRGFQPNLKVSVTVKDGKITEIKILSHNETPGFYEKAFSIVPKEIVSKQATDVDTVSGATRSSNGIIAAVSDALKNARVDGTTIVNNNANNNANNGTSNNSSNNSNNGTNSNGVSSTTPADTNKRLYKNGVYTGMGTGFQPGLAVSVTVTDNKISDIKILSHNETSGFYEEPFDKVPKEIIAAQSTSVDTVSGATRSSNGIIAAVNDALKNAKIDDVSGGNTTPTNTSNNNNPTESGDNKPVATAARLYKDGRYTGIGTGLKNNLTVDVTLKDNKITNINLITYKEGVEYMKKAMTPMSDKIIAAQSTEVDVVSGATETSNGIKDAVNKALEKAIYKDGTYSGFGRGYNRNQLINVNVTVKDGKISSVDLTSQSETASYFEKAWPIVPDAIVKAQSTSVDTVSGATKSSKGIISAVKAALSAGTSVGETSTYPSQEDVVAPFRDGVYTGKGKGYKPDLTVMVTIKDNKIIKIDLGPNDETPGYFKNVWPLLPNQMIAKQSADVDAVSGATRSTNGVINAVKDALRQSKLALTAEPVAPYKDGTYSGAAKGYKDGLNVNVTVKDNKIEKIDLGDNNETPSYFKKAWPIVPEAIIKDQKLNVDTVSGATRSSNGIMAAVKDALRKSHDATLNLGDTNL</sequence>
<accession>A0A919S0N3</accession>
<dbReference type="InterPro" id="IPR017896">
    <property type="entry name" value="4Fe4S_Fe-S-bd"/>
</dbReference>
<reference evidence="7" key="1">
    <citation type="submission" date="2021-03" db="EMBL/GenBank/DDBJ databases">
        <title>Taxonomic study of Clostridium polyendosporum from meadow-gley soil under rice.</title>
        <authorList>
            <person name="Kobayashi H."/>
            <person name="Tanizawa Y."/>
            <person name="Yagura M."/>
        </authorList>
    </citation>
    <scope>NUCLEOTIDE SEQUENCE</scope>
    <source>
        <strain evidence="7">JCM 30710</strain>
    </source>
</reference>
<evidence type="ECO:0000313" key="7">
    <source>
        <dbReference type="EMBL" id="GIM28448.1"/>
    </source>
</evidence>
<evidence type="ECO:0000259" key="6">
    <source>
        <dbReference type="PROSITE" id="PS51379"/>
    </source>
</evidence>
<dbReference type="GO" id="GO:0010181">
    <property type="term" value="F:FMN binding"/>
    <property type="evidence" value="ECO:0007669"/>
    <property type="project" value="InterPro"/>
</dbReference>
<dbReference type="GO" id="GO:0005886">
    <property type="term" value="C:plasma membrane"/>
    <property type="evidence" value="ECO:0007669"/>
    <property type="project" value="UniProtKB-SubCell"/>
</dbReference>